<evidence type="ECO:0000313" key="2">
    <source>
        <dbReference type="EMBL" id="AWN41271.1"/>
    </source>
</evidence>
<dbReference type="EMBL" id="CP029550">
    <property type="protein sequence ID" value="AWN41271.1"/>
    <property type="molecule type" value="Genomic_DNA"/>
</dbReference>
<feature type="coiled-coil region" evidence="1">
    <location>
        <begin position="8"/>
        <end position="63"/>
    </location>
</feature>
<reference evidence="3" key="1">
    <citation type="submission" date="2018-05" db="EMBL/GenBank/DDBJ databases">
        <title>Complete Genome Sequence of Methylobacterium sp. 17SD2-17.</title>
        <authorList>
            <person name="Srinivasan S."/>
        </authorList>
    </citation>
    <scope>NUCLEOTIDE SEQUENCE [LARGE SCALE GENOMIC DNA]</scope>
    <source>
        <strain evidence="3">17SD2-17</strain>
    </source>
</reference>
<dbReference type="OrthoDB" id="8004799at2"/>
<gene>
    <name evidence="2" type="ORF">DK389_13045</name>
</gene>
<accession>A0A2U8W6M2</accession>
<evidence type="ECO:0000256" key="1">
    <source>
        <dbReference type="SAM" id="Coils"/>
    </source>
</evidence>
<evidence type="ECO:0000313" key="3">
    <source>
        <dbReference type="Proteomes" id="UP000245926"/>
    </source>
</evidence>
<dbReference type="Proteomes" id="UP000245926">
    <property type="component" value="Chromosome"/>
</dbReference>
<dbReference type="KEGG" id="mets:DK389_13045"/>
<dbReference type="AlphaFoldDB" id="A0A2U8W6M2"/>
<name>A0A2U8W6M2_9HYPH</name>
<keyword evidence="1" id="KW-0175">Coiled coil</keyword>
<proteinExistence type="predicted"/>
<dbReference type="RefSeq" id="WP_109890129.1">
    <property type="nucleotide sequence ID" value="NZ_CP029550.1"/>
</dbReference>
<organism evidence="2 3">
    <name type="scientific">Methylobacterium durans</name>
    <dbReference type="NCBI Taxonomy" id="2202825"/>
    <lineage>
        <taxon>Bacteria</taxon>
        <taxon>Pseudomonadati</taxon>
        <taxon>Pseudomonadota</taxon>
        <taxon>Alphaproteobacteria</taxon>
        <taxon>Hyphomicrobiales</taxon>
        <taxon>Methylobacteriaceae</taxon>
        <taxon>Methylobacterium</taxon>
    </lineage>
</organism>
<keyword evidence="3" id="KW-1185">Reference proteome</keyword>
<sequence length="65" mass="7223">MSGDALTILALATENAELRLQLAELQDQLVEAAVDAGELHLQVEKLQAERDAWRAEAERLRRIVA</sequence>
<protein>
    <submittedName>
        <fullName evidence="2">Uncharacterized protein</fullName>
    </submittedName>
</protein>